<proteinExistence type="predicted"/>
<name>A0A5N6VKJ6_9EURO</name>
<sequence length="100" mass="11284">MHQRITPQCGLLDPIPFTSQRTLHLLAVKKKFITAPDALSITACQPQVNVQQSVLPELVAGWNHCVCNSSINHLRSFVLDLNSVYKGSTYVLKYTDYRKL</sequence>
<dbReference type="AlphaFoldDB" id="A0A5N6VKJ6"/>
<accession>A0A5N6VKJ6</accession>
<evidence type="ECO:0000313" key="1">
    <source>
        <dbReference type="EMBL" id="KAE8308912.1"/>
    </source>
</evidence>
<protein>
    <submittedName>
        <fullName evidence="1">Uncharacterized protein</fullName>
    </submittedName>
</protein>
<dbReference type="EMBL" id="ML738375">
    <property type="protein sequence ID" value="KAE8308912.1"/>
    <property type="molecule type" value="Genomic_DNA"/>
</dbReference>
<reference evidence="2" key="1">
    <citation type="submission" date="2019-04" db="EMBL/GenBank/DDBJ databases">
        <title>Friends and foes A comparative genomics studyof 23 Aspergillus species from section Flavi.</title>
        <authorList>
            <consortium name="DOE Joint Genome Institute"/>
            <person name="Kjaerbolling I."/>
            <person name="Vesth T."/>
            <person name="Frisvad J.C."/>
            <person name="Nybo J.L."/>
            <person name="Theobald S."/>
            <person name="Kildgaard S."/>
            <person name="Isbrandt T."/>
            <person name="Kuo A."/>
            <person name="Sato A."/>
            <person name="Lyhne E.K."/>
            <person name="Kogle M.E."/>
            <person name="Wiebenga A."/>
            <person name="Kun R.S."/>
            <person name="Lubbers R.J."/>
            <person name="Makela M.R."/>
            <person name="Barry K."/>
            <person name="Chovatia M."/>
            <person name="Clum A."/>
            <person name="Daum C."/>
            <person name="Haridas S."/>
            <person name="He G."/>
            <person name="LaButti K."/>
            <person name="Lipzen A."/>
            <person name="Mondo S."/>
            <person name="Riley R."/>
            <person name="Salamov A."/>
            <person name="Simmons B.A."/>
            <person name="Magnuson J.K."/>
            <person name="Henrissat B."/>
            <person name="Mortensen U.H."/>
            <person name="Larsen T.O."/>
            <person name="Devries R.P."/>
            <person name="Grigoriev I.V."/>
            <person name="Machida M."/>
            <person name="Baker S.E."/>
            <person name="Andersen M.R."/>
        </authorList>
    </citation>
    <scope>NUCLEOTIDE SEQUENCE [LARGE SCALE GENOMIC DNA]</scope>
    <source>
        <strain evidence="2">CBS 130015</strain>
    </source>
</reference>
<gene>
    <name evidence="1" type="ORF">BDV41DRAFT_467070</name>
</gene>
<keyword evidence="2" id="KW-1185">Reference proteome</keyword>
<dbReference type="Proteomes" id="UP000325433">
    <property type="component" value="Unassembled WGS sequence"/>
</dbReference>
<evidence type="ECO:0000313" key="2">
    <source>
        <dbReference type="Proteomes" id="UP000325433"/>
    </source>
</evidence>
<organism evidence="1 2">
    <name type="scientific">Aspergillus transmontanensis</name>
    <dbReference type="NCBI Taxonomy" id="1034304"/>
    <lineage>
        <taxon>Eukaryota</taxon>
        <taxon>Fungi</taxon>
        <taxon>Dikarya</taxon>
        <taxon>Ascomycota</taxon>
        <taxon>Pezizomycotina</taxon>
        <taxon>Eurotiomycetes</taxon>
        <taxon>Eurotiomycetidae</taxon>
        <taxon>Eurotiales</taxon>
        <taxon>Aspergillaceae</taxon>
        <taxon>Aspergillus</taxon>
        <taxon>Aspergillus subgen. Circumdati</taxon>
    </lineage>
</organism>